<evidence type="ECO:0000313" key="2">
    <source>
        <dbReference type="Proteomes" id="UP000219860"/>
    </source>
</evidence>
<name>A0A1D3L7M7_PLABE</name>
<dbReference type="EMBL" id="FMII01000168">
    <property type="protein sequence ID" value="SCL84324.1"/>
    <property type="molecule type" value="Genomic_DNA"/>
</dbReference>
<evidence type="ECO:0000313" key="1">
    <source>
        <dbReference type="EMBL" id="SCL84324.1"/>
    </source>
</evidence>
<protein>
    <submittedName>
        <fullName evidence="1">Uncharacterized protein</fullName>
    </submittedName>
</protein>
<dbReference type="Proteomes" id="UP000219860">
    <property type="component" value="Unassembled WGS sequence"/>
</dbReference>
<accession>A0A1D3L7M7</accession>
<sequence>MTSINIIKRCHIWG</sequence>
<reference evidence="1 2" key="1">
    <citation type="submission" date="2016-08" db="EMBL/GenBank/DDBJ databases">
        <authorList>
            <consortium name="Pathogen Informatics"/>
        </authorList>
    </citation>
    <scope>NUCLEOTIDE SEQUENCE [LARGE SCALE GENOMIC DNA]</scope>
    <source>
        <strain evidence="1 2">SP11 Antwerpcl1</strain>
    </source>
</reference>
<proteinExistence type="predicted"/>
<gene>
    <name evidence="1" type="ORF">PBSP11A_000505500</name>
</gene>
<organism evidence="1 2">
    <name type="scientific">Plasmodium berghei</name>
    <dbReference type="NCBI Taxonomy" id="5821"/>
    <lineage>
        <taxon>Eukaryota</taxon>
        <taxon>Sar</taxon>
        <taxon>Alveolata</taxon>
        <taxon>Apicomplexa</taxon>
        <taxon>Aconoidasida</taxon>
        <taxon>Haemosporida</taxon>
        <taxon>Plasmodiidae</taxon>
        <taxon>Plasmodium</taxon>
        <taxon>Plasmodium (Vinckeia)</taxon>
    </lineage>
</organism>